<dbReference type="SUPFAM" id="SSF64438">
    <property type="entry name" value="CNF1/YfiH-like putative cysteine hydrolases"/>
    <property type="match status" value="1"/>
</dbReference>
<organism evidence="11 12">
    <name type="scientific">Albimonas pacifica</name>
    <dbReference type="NCBI Taxonomy" id="1114924"/>
    <lineage>
        <taxon>Bacteria</taxon>
        <taxon>Pseudomonadati</taxon>
        <taxon>Pseudomonadota</taxon>
        <taxon>Alphaproteobacteria</taxon>
        <taxon>Rhodobacterales</taxon>
        <taxon>Paracoccaceae</taxon>
        <taxon>Albimonas</taxon>
    </lineage>
</organism>
<reference evidence="11 12" key="1">
    <citation type="submission" date="2016-10" db="EMBL/GenBank/DDBJ databases">
        <authorList>
            <person name="de Groot N.N."/>
        </authorList>
    </citation>
    <scope>NUCLEOTIDE SEQUENCE [LARGE SCALE GENOMIC DNA]</scope>
    <source>
        <strain evidence="11 12">CGMCC 1.11030</strain>
    </source>
</reference>
<evidence type="ECO:0000256" key="6">
    <source>
        <dbReference type="ARBA" id="ARBA00022833"/>
    </source>
</evidence>
<evidence type="ECO:0000256" key="4">
    <source>
        <dbReference type="ARBA" id="ARBA00022723"/>
    </source>
</evidence>
<dbReference type="PANTHER" id="PTHR30616:SF2">
    <property type="entry name" value="PURINE NUCLEOSIDE PHOSPHORYLASE LACC1"/>
    <property type="match status" value="1"/>
</dbReference>
<protein>
    <recommendedName>
        <fullName evidence="10">Purine nucleoside phosphorylase</fullName>
    </recommendedName>
</protein>
<dbReference type="Gene3D" id="3.60.140.10">
    <property type="entry name" value="CNF1/YfiH-like putative cysteine hydrolases"/>
    <property type="match status" value="1"/>
</dbReference>
<sequence>MNGIETLTTRDLGDVRHGFFTRRGGASGGIYGGEGGGGLNAGAGSKDDAAAVATNKARIAEAMGVAPERLMFLHQVHSDRALVVAAPWPEHADRRADAMVTAEPGLALAVLSADCAPVLFHDPEAKVIGAAHAGWRGALGGVLEATLSAMERLGAERGRVRAAVGPCISQAAYEVGPEFFDDFTLDDPEAERFFAGGPNGRPMFDLPGYALRRLREAGVAEAAWTGHCTYRDEGRFYSNRRAVHRDEGDYGRLASVIVLGE</sequence>
<comment type="catalytic activity">
    <reaction evidence="1">
        <text>inosine + phosphate = alpha-D-ribose 1-phosphate + hypoxanthine</text>
        <dbReference type="Rhea" id="RHEA:27646"/>
        <dbReference type="ChEBI" id="CHEBI:17368"/>
        <dbReference type="ChEBI" id="CHEBI:17596"/>
        <dbReference type="ChEBI" id="CHEBI:43474"/>
        <dbReference type="ChEBI" id="CHEBI:57720"/>
        <dbReference type="EC" id="2.4.2.1"/>
    </reaction>
    <physiologicalReaction direction="left-to-right" evidence="1">
        <dbReference type="Rhea" id="RHEA:27647"/>
    </physiologicalReaction>
</comment>
<dbReference type="AlphaFoldDB" id="A0A1I3HNG9"/>
<keyword evidence="5" id="KW-0378">Hydrolase</keyword>
<dbReference type="Proteomes" id="UP000199377">
    <property type="component" value="Unassembled WGS sequence"/>
</dbReference>
<evidence type="ECO:0000256" key="8">
    <source>
        <dbReference type="ARBA" id="ARBA00048968"/>
    </source>
</evidence>
<dbReference type="GO" id="GO:0017061">
    <property type="term" value="F:S-methyl-5-thioadenosine phosphorylase activity"/>
    <property type="evidence" value="ECO:0007669"/>
    <property type="project" value="UniProtKB-EC"/>
</dbReference>
<dbReference type="GO" id="GO:0005507">
    <property type="term" value="F:copper ion binding"/>
    <property type="evidence" value="ECO:0007669"/>
    <property type="project" value="TreeGrafter"/>
</dbReference>
<dbReference type="CDD" id="cd16833">
    <property type="entry name" value="YfiH"/>
    <property type="match status" value="1"/>
</dbReference>
<comment type="similarity">
    <text evidence="2 10">Belongs to the purine nucleoside phosphorylase YfiH/LACC1 family.</text>
</comment>
<dbReference type="OrthoDB" id="4279at2"/>
<comment type="catalytic activity">
    <reaction evidence="7">
        <text>adenosine + H2O + H(+) = inosine + NH4(+)</text>
        <dbReference type="Rhea" id="RHEA:24408"/>
        <dbReference type="ChEBI" id="CHEBI:15377"/>
        <dbReference type="ChEBI" id="CHEBI:15378"/>
        <dbReference type="ChEBI" id="CHEBI:16335"/>
        <dbReference type="ChEBI" id="CHEBI:17596"/>
        <dbReference type="ChEBI" id="CHEBI:28938"/>
        <dbReference type="EC" id="3.5.4.4"/>
    </reaction>
    <physiologicalReaction direction="left-to-right" evidence="7">
        <dbReference type="Rhea" id="RHEA:24409"/>
    </physiologicalReaction>
</comment>
<accession>A0A1I3HNG9</accession>
<evidence type="ECO:0000256" key="9">
    <source>
        <dbReference type="ARBA" id="ARBA00049893"/>
    </source>
</evidence>
<dbReference type="GO" id="GO:0016787">
    <property type="term" value="F:hydrolase activity"/>
    <property type="evidence" value="ECO:0007669"/>
    <property type="project" value="UniProtKB-KW"/>
</dbReference>
<dbReference type="NCBIfam" id="TIGR00726">
    <property type="entry name" value="peptidoglycan editing factor PgeF"/>
    <property type="match status" value="1"/>
</dbReference>
<comment type="catalytic activity">
    <reaction evidence="9">
        <text>S-methyl-5'-thioadenosine + phosphate = 5-(methylsulfanyl)-alpha-D-ribose 1-phosphate + adenine</text>
        <dbReference type="Rhea" id="RHEA:11852"/>
        <dbReference type="ChEBI" id="CHEBI:16708"/>
        <dbReference type="ChEBI" id="CHEBI:17509"/>
        <dbReference type="ChEBI" id="CHEBI:43474"/>
        <dbReference type="ChEBI" id="CHEBI:58533"/>
        <dbReference type="EC" id="2.4.2.28"/>
    </reaction>
    <physiologicalReaction direction="left-to-right" evidence="9">
        <dbReference type="Rhea" id="RHEA:11853"/>
    </physiologicalReaction>
</comment>
<evidence type="ECO:0000256" key="3">
    <source>
        <dbReference type="ARBA" id="ARBA00022679"/>
    </source>
</evidence>
<evidence type="ECO:0000256" key="2">
    <source>
        <dbReference type="ARBA" id="ARBA00007353"/>
    </source>
</evidence>
<evidence type="ECO:0000256" key="1">
    <source>
        <dbReference type="ARBA" id="ARBA00000553"/>
    </source>
</evidence>
<keyword evidence="3" id="KW-0808">Transferase</keyword>
<proteinExistence type="inferred from homology"/>
<dbReference type="InterPro" id="IPR003730">
    <property type="entry name" value="Cu_polyphenol_OxRdtase"/>
</dbReference>
<evidence type="ECO:0000313" key="12">
    <source>
        <dbReference type="Proteomes" id="UP000199377"/>
    </source>
</evidence>
<evidence type="ECO:0000256" key="7">
    <source>
        <dbReference type="ARBA" id="ARBA00047989"/>
    </source>
</evidence>
<gene>
    <name evidence="11" type="ORF">SAMN05216258_10693</name>
</gene>
<dbReference type="PANTHER" id="PTHR30616">
    <property type="entry name" value="UNCHARACTERIZED PROTEIN YFIH"/>
    <property type="match status" value="1"/>
</dbReference>
<dbReference type="InterPro" id="IPR038371">
    <property type="entry name" value="Cu_polyphenol_OxRdtase_sf"/>
</dbReference>
<dbReference type="STRING" id="1114924.SAMN05216258_10693"/>
<keyword evidence="4" id="KW-0479">Metal-binding</keyword>
<evidence type="ECO:0000256" key="5">
    <source>
        <dbReference type="ARBA" id="ARBA00022801"/>
    </source>
</evidence>
<dbReference type="RefSeq" id="WP_092860456.1">
    <property type="nucleotide sequence ID" value="NZ_FOQH01000006.1"/>
</dbReference>
<name>A0A1I3HNG9_9RHOB</name>
<evidence type="ECO:0000256" key="10">
    <source>
        <dbReference type="RuleBase" id="RU361274"/>
    </source>
</evidence>
<evidence type="ECO:0000313" key="11">
    <source>
        <dbReference type="EMBL" id="SFI37318.1"/>
    </source>
</evidence>
<dbReference type="InterPro" id="IPR011324">
    <property type="entry name" value="Cytotoxic_necrot_fac-like_cat"/>
</dbReference>
<dbReference type="Pfam" id="PF02578">
    <property type="entry name" value="Cu-oxidase_4"/>
    <property type="match status" value="1"/>
</dbReference>
<dbReference type="EMBL" id="FOQH01000006">
    <property type="protein sequence ID" value="SFI37318.1"/>
    <property type="molecule type" value="Genomic_DNA"/>
</dbReference>
<keyword evidence="6" id="KW-0862">Zinc</keyword>
<keyword evidence="12" id="KW-1185">Reference proteome</keyword>
<comment type="catalytic activity">
    <reaction evidence="8">
        <text>adenosine + phosphate = alpha-D-ribose 1-phosphate + adenine</text>
        <dbReference type="Rhea" id="RHEA:27642"/>
        <dbReference type="ChEBI" id="CHEBI:16335"/>
        <dbReference type="ChEBI" id="CHEBI:16708"/>
        <dbReference type="ChEBI" id="CHEBI:43474"/>
        <dbReference type="ChEBI" id="CHEBI:57720"/>
        <dbReference type="EC" id="2.4.2.1"/>
    </reaction>
    <physiologicalReaction direction="left-to-right" evidence="8">
        <dbReference type="Rhea" id="RHEA:27643"/>
    </physiologicalReaction>
</comment>